<dbReference type="Proteomes" id="UP001212841">
    <property type="component" value="Unassembled WGS sequence"/>
</dbReference>
<sequence>MNSCLFTGAFDVENDFVGLARQQLRHITSATIRRNREEGGAEGLLNFIANSIAPTLRSLDLSQKLDMPLNLLQVEDLRFTLGQGSVAMSRLPKLKLLRVSDNESLTFVAPLAVDLHILEARLSWRTAADYDKYYAALSLMPALRVLNVEYCKPPPLFRRFIFGFNFPQQPPDPPFLAMDMENHTK</sequence>
<gene>
    <name evidence="1" type="ORF">HK097_000292</name>
</gene>
<keyword evidence="2" id="KW-1185">Reference proteome</keyword>
<dbReference type="SUPFAM" id="SSF52047">
    <property type="entry name" value="RNI-like"/>
    <property type="match status" value="1"/>
</dbReference>
<evidence type="ECO:0000313" key="2">
    <source>
        <dbReference type="Proteomes" id="UP001212841"/>
    </source>
</evidence>
<proteinExistence type="predicted"/>
<evidence type="ECO:0000313" key="1">
    <source>
        <dbReference type="EMBL" id="KAJ3054935.1"/>
    </source>
</evidence>
<reference evidence="1" key="1">
    <citation type="submission" date="2020-05" db="EMBL/GenBank/DDBJ databases">
        <title>Phylogenomic resolution of chytrid fungi.</title>
        <authorList>
            <person name="Stajich J.E."/>
            <person name="Amses K."/>
            <person name="Simmons R."/>
            <person name="Seto K."/>
            <person name="Myers J."/>
            <person name="Bonds A."/>
            <person name="Quandt C.A."/>
            <person name="Barry K."/>
            <person name="Liu P."/>
            <person name="Grigoriev I."/>
            <person name="Longcore J.E."/>
            <person name="James T.Y."/>
        </authorList>
    </citation>
    <scope>NUCLEOTIDE SEQUENCE</scope>
    <source>
        <strain evidence="1">JEL0318</strain>
    </source>
</reference>
<comment type="caution">
    <text evidence="1">The sequence shown here is derived from an EMBL/GenBank/DDBJ whole genome shotgun (WGS) entry which is preliminary data.</text>
</comment>
<name>A0AAD5X3P7_9FUNG</name>
<accession>A0AAD5X3P7</accession>
<dbReference type="EMBL" id="JADGJD010000104">
    <property type="protein sequence ID" value="KAJ3054935.1"/>
    <property type="molecule type" value="Genomic_DNA"/>
</dbReference>
<dbReference type="AlphaFoldDB" id="A0AAD5X3P7"/>
<organism evidence="1 2">
    <name type="scientific">Rhizophlyctis rosea</name>
    <dbReference type="NCBI Taxonomy" id="64517"/>
    <lineage>
        <taxon>Eukaryota</taxon>
        <taxon>Fungi</taxon>
        <taxon>Fungi incertae sedis</taxon>
        <taxon>Chytridiomycota</taxon>
        <taxon>Chytridiomycota incertae sedis</taxon>
        <taxon>Chytridiomycetes</taxon>
        <taxon>Rhizophlyctidales</taxon>
        <taxon>Rhizophlyctidaceae</taxon>
        <taxon>Rhizophlyctis</taxon>
    </lineage>
</organism>
<protein>
    <submittedName>
        <fullName evidence="1">Uncharacterized protein</fullName>
    </submittedName>
</protein>